<accession>A0AAN9YYF0</accession>
<reference evidence="2 3" key="1">
    <citation type="submission" date="2024-03" db="EMBL/GenBank/DDBJ databases">
        <title>The genome assembly and annotation of the cricket Gryllus longicercus Weissman &amp; Gray.</title>
        <authorList>
            <person name="Szrajer S."/>
            <person name="Gray D."/>
            <person name="Ylla G."/>
        </authorList>
    </citation>
    <scope>NUCLEOTIDE SEQUENCE [LARGE SCALE GENOMIC DNA]</scope>
    <source>
        <strain evidence="2">DAG 2021-001</strain>
        <tissue evidence="2">Whole body minus gut</tissue>
    </source>
</reference>
<comment type="caution">
    <text evidence="2">The sequence shown here is derived from an EMBL/GenBank/DDBJ whole genome shotgun (WGS) entry which is preliminary data.</text>
</comment>
<evidence type="ECO:0000313" key="3">
    <source>
        <dbReference type="Proteomes" id="UP001378592"/>
    </source>
</evidence>
<keyword evidence="3" id="KW-1185">Reference proteome</keyword>
<name>A0AAN9YYF0_9ORTH</name>
<sequence>MSHHGGHDIAKGPAEEITSTSVLMNKWKTIQQLEEQQTTIIDSLNENLKTMEAYMLKNNPVSVKEPTSKARANIEALRYRWKDALEEKAEFQKAMQSLVKREEITSIEKRQYPPRAQRKRERHPAHQKKTLKEGRKKNRRLWQSQQMSPVTPQNSRKWGWREMKDG</sequence>
<evidence type="ECO:0000313" key="2">
    <source>
        <dbReference type="EMBL" id="KAK7794287.1"/>
    </source>
</evidence>
<gene>
    <name evidence="2" type="ORF">R5R35_014572</name>
</gene>
<feature type="compositionally biased region" description="Polar residues" evidence="1">
    <location>
        <begin position="141"/>
        <end position="156"/>
    </location>
</feature>
<evidence type="ECO:0000256" key="1">
    <source>
        <dbReference type="SAM" id="MobiDB-lite"/>
    </source>
</evidence>
<organism evidence="2 3">
    <name type="scientific">Gryllus longicercus</name>
    <dbReference type="NCBI Taxonomy" id="2509291"/>
    <lineage>
        <taxon>Eukaryota</taxon>
        <taxon>Metazoa</taxon>
        <taxon>Ecdysozoa</taxon>
        <taxon>Arthropoda</taxon>
        <taxon>Hexapoda</taxon>
        <taxon>Insecta</taxon>
        <taxon>Pterygota</taxon>
        <taxon>Neoptera</taxon>
        <taxon>Polyneoptera</taxon>
        <taxon>Orthoptera</taxon>
        <taxon>Ensifera</taxon>
        <taxon>Gryllidea</taxon>
        <taxon>Grylloidea</taxon>
        <taxon>Gryllidae</taxon>
        <taxon>Gryllinae</taxon>
        <taxon>Gryllus</taxon>
    </lineage>
</organism>
<feature type="region of interest" description="Disordered" evidence="1">
    <location>
        <begin position="105"/>
        <end position="166"/>
    </location>
</feature>
<protein>
    <submittedName>
        <fullName evidence="2">Uncharacterized protein</fullName>
    </submittedName>
</protein>
<feature type="compositionally biased region" description="Basic residues" evidence="1">
    <location>
        <begin position="116"/>
        <end position="140"/>
    </location>
</feature>
<proteinExistence type="predicted"/>
<dbReference type="Proteomes" id="UP001378592">
    <property type="component" value="Unassembled WGS sequence"/>
</dbReference>
<dbReference type="EMBL" id="JAZDUA010000339">
    <property type="protein sequence ID" value="KAK7794287.1"/>
    <property type="molecule type" value="Genomic_DNA"/>
</dbReference>
<dbReference type="AlphaFoldDB" id="A0AAN9YYF0"/>